<comment type="caution">
    <text evidence="1">The sequence shown here is derived from an EMBL/GenBank/DDBJ whole genome shotgun (WGS) entry which is preliminary data.</text>
</comment>
<keyword evidence="2" id="KW-1185">Reference proteome</keyword>
<proteinExistence type="predicted"/>
<evidence type="ECO:0008006" key="3">
    <source>
        <dbReference type="Google" id="ProtNLM"/>
    </source>
</evidence>
<evidence type="ECO:0000313" key="2">
    <source>
        <dbReference type="Proteomes" id="UP001595699"/>
    </source>
</evidence>
<dbReference type="EMBL" id="JBHRZH010000012">
    <property type="protein sequence ID" value="MFC3762030.1"/>
    <property type="molecule type" value="Genomic_DNA"/>
</dbReference>
<dbReference type="RefSeq" id="WP_239554076.1">
    <property type="nucleotide sequence ID" value="NZ_JAFBCM010000001.1"/>
</dbReference>
<organism evidence="1 2">
    <name type="scientific">Tenggerimyces flavus</name>
    <dbReference type="NCBI Taxonomy" id="1708749"/>
    <lineage>
        <taxon>Bacteria</taxon>
        <taxon>Bacillati</taxon>
        <taxon>Actinomycetota</taxon>
        <taxon>Actinomycetes</taxon>
        <taxon>Propionibacteriales</taxon>
        <taxon>Nocardioidaceae</taxon>
        <taxon>Tenggerimyces</taxon>
    </lineage>
</organism>
<dbReference type="Proteomes" id="UP001595699">
    <property type="component" value="Unassembled WGS sequence"/>
</dbReference>
<accession>A0ABV7YEF9</accession>
<reference evidence="2" key="1">
    <citation type="journal article" date="2019" name="Int. J. Syst. Evol. Microbiol.">
        <title>The Global Catalogue of Microorganisms (GCM) 10K type strain sequencing project: providing services to taxonomists for standard genome sequencing and annotation.</title>
        <authorList>
            <consortium name="The Broad Institute Genomics Platform"/>
            <consortium name="The Broad Institute Genome Sequencing Center for Infectious Disease"/>
            <person name="Wu L."/>
            <person name="Ma J."/>
        </authorList>
    </citation>
    <scope>NUCLEOTIDE SEQUENCE [LARGE SCALE GENOMIC DNA]</scope>
    <source>
        <strain evidence="2">CGMCC 4.7241</strain>
    </source>
</reference>
<protein>
    <recommendedName>
        <fullName evidence="3">HTH merR-type domain-containing protein</fullName>
    </recommendedName>
</protein>
<sequence>MASSVDVVEAAGITYRQLDYWCRKGWLAPTIRRGGGSGIDRDFHADELAFAVRMGLLVRAGFPPDVAFLIAQATPGVVPLGEGARVVIDGPCVASRRDPQYRSLERGQAA</sequence>
<gene>
    <name evidence="1" type="ORF">ACFOUW_14400</name>
</gene>
<name>A0ABV7YEF9_9ACTN</name>
<evidence type="ECO:0000313" key="1">
    <source>
        <dbReference type="EMBL" id="MFC3762030.1"/>
    </source>
</evidence>